<dbReference type="GO" id="GO:0008061">
    <property type="term" value="F:chitin binding"/>
    <property type="evidence" value="ECO:0007669"/>
    <property type="project" value="UniProtKB-KW"/>
</dbReference>
<keyword evidence="1" id="KW-0147">Chitin-binding</keyword>
<evidence type="ECO:0000256" key="1">
    <source>
        <dbReference type="ARBA" id="ARBA00022669"/>
    </source>
</evidence>
<dbReference type="PANTHER" id="PTHR23301:SF0">
    <property type="entry name" value="CHITIN-BINDING TYPE-2 DOMAIN-CONTAINING PROTEIN-RELATED"/>
    <property type="match status" value="1"/>
</dbReference>
<feature type="compositionally biased region" description="Polar residues" evidence="6">
    <location>
        <begin position="99"/>
        <end position="111"/>
    </location>
</feature>
<dbReference type="PANTHER" id="PTHR23301">
    <property type="entry name" value="CHITIN BINDING PERITROPHIN-A"/>
    <property type="match status" value="1"/>
</dbReference>
<evidence type="ECO:0000259" key="8">
    <source>
        <dbReference type="PROSITE" id="PS50940"/>
    </source>
</evidence>
<feature type="signal peptide" evidence="7">
    <location>
        <begin position="1"/>
        <end position="23"/>
    </location>
</feature>
<keyword evidence="3" id="KW-0677">Repeat</keyword>
<dbReference type="Pfam" id="PF01607">
    <property type="entry name" value="CBM_14"/>
    <property type="match status" value="1"/>
</dbReference>
<dbReference type="InterPro" id="IPR036508">
    <property type="entry name" value="Chitin-bd_dom_sf"/>
</dbReference>
<dbReference type="GO" id="GO:0005576">
    <property type="term" value="C:extracellular region"/>
    <property type="evidence" value="ECO:0007669"/>
    <property type="project" value="InterPro"/>
</dbReference>
<dbReference type="EMBL" id="GALA01000621">
    <property type="protein sequence ID" value="JAA94231.1"/>
    <property type="molecule type" value="mRNA"/>
</dbReference>
<dbReference type="InterPro" id="IPR051940">
    <property type="entry name" value="Chitin_bind-dev_reg"/>
</dbReference>
<evidence type="ECO:0000256" key="4">
    <source>
        <dbReference type="ARBA" id="ARBA00023157"/>
    </source>
</evidence>
<keyword evidence="5" id="KW-0325">Glycoprotein</keyword>
<evidence type="ECO:0000256" key="5">
    <source>
        <dbReference type="ARBA" id="ARBA00023180"/>
    </source>
</evidence>
<dbReference type="Gene3D" id="2.170.140.10">
    <property type="entry name" value="Chitin binding domain"/>
    <property type="match status" value="1"/>
</dbReference>
<evidence type="ECO:0000256" key="6">
    <source>
        <dbReference type="SAM" id="MobiDB-lite"/>
    </source>
</evidence>
<dbReference type="InterPro" id="IPR002557">
    <property type="entry name" value="Chitin-bd_dom"/>
</dbReference>
<evidence type="ECO:0000256" key="2">
    <source>
        <dbReference type="ARBA" id="ARBA00022729"/>
    </source>
</evidence>
<protein>
    <submittedName>
        <fullName evidence="9">Putative salivary mucin</fullName>
    </submittedName>
</protein>
<feature type="region of interest" description="Disordered" evidence="6">
    <location>
        <begin position="86"/>
        <end position="112"/>
    </location>
</feature>
<accession>T1DJ03</accession>
<keyword evidence="2 7" id="KW-0732">Signal</keyword>
<dbReference type="SMART" id="SM00494">
    <property type="entry name" value="ChtBD2"/>
    <property type="match status" value="1"/>
</dbReference>
<keyword evidence="4" id="KW-1015">Disulfide bond</keyword>
<evidence type="ECO:0000256" key="3">
    <source>
        <dbReference type="ARBA" id="ARBA00022737"/>
    </source>
</evidence>
<evidence type="ECO:0000313" key="9">
    <source>
        <dbReference type="EMBL" id="JAA94231.1"/>
    </source>
</evidence>
<reference evidence="9" key="1">
    <citation type="journal article" date="2013" name="BMC Genomics">
        <title>A deep insight into the sialotranscriptome of the mosquito, Psorophora albipes.</title>
        <authorList>
            <person name="Chagas A.C."/>
            <person name="Calvo E."/>
            <person name="Rios-Velasquez C.M."/>
            <person name="Pessoa F.A."/>
            <person name="Medeiros J.F."/>
            <person name="Ribeiro J.M."/>
        </authorList>
    </citation>
    <scope>NUCLEOTIDE SEQUENCE</scope>
</reference>
<sequence length="141" mass="15559">MKFHLTAFYSLLSLIFVFPEVFGKDPRCPENPSYTVLLPHPTDCGKFLTCVWGKTVEQVCPAGLHWNDRLKVCDWPANAGCSRRHNNDATSTTSTTTTEAYKQQPPQQNNCSSSSSSSLCDILKKLGQNCSSVILLDPNCG</sequence>
<organism evidence="9">
    <name type="scientific">Psorophora albipes</name>
    <dbReference type="NCBI Taxonomy" id="869069"/>
    <lineage>
        <taxon>Eukaryota</taxon>
        <taxon>Metazoa</taxon>
        <taxon>Ecdysozoa</taxon>
        <taxon>Arthropoda</taxon>
        <taxon>Hexapoda</taxon>
        <taxon>Insecta</taxon>
        <taxon>Pterygota</taxon>
        <taxon>Neoptera</taxon>
        <taxon>Endopterygota</taxon>
        <taxon>Diptera</taxon>
        <taxon>Nematocera</taxon>
        <taxon>Culicoidea</taxon>
        <taxon>Culicidae</taxon>
        <taxon>Culicinae</taxon>
        <taxon>Aedini</taxon>
        <taxon>Psorophora</taxon>
    </lineage>
</organism>
<name>T1DJ03_9DIPT</name>
<proteinExistence type="evidence at transcript level"/>
<dbReference type="PROSITE" id="PS50940">
    <property type="entry name" value="CHIT_BIND_II"/>
    <property type="match status" value="1"/>
</dbReference>
<dbReference type="SUPFAM" id="SSF57625">
    <property type="entry name" value="Invertebrate chitin-binding proteins"/>
    <property type="match status" value="1"/>
</dbReference>
<feature type="chain" id="PRO_5004586781" evidence="7">
    <location>
        <begin position="24"/>
        <end position="141"/>
    </location>
</feature>
<evidence type="ECO:0000256" key="7">
    <source>
        <dbReference type="SAM" id="SignalP"/>
    </source>
</evidence>
<dbReference type="AlphaFoldDB" id="T1DJ03"/>
<feature type="domain" description="Chitin-binding type-2" evidence="8">
    <location>
        <begin position="25"/>
        <end position="83"/>
    </location>
</feature>